<evidence type="ECO:0000313" key="2">
    <source>
        <dbReference type="Proteomes" id="UP000789405"/>
    </source>
</evidence>
<feature type="non-terminal residue" evidence="1">
    <location>
        <position position="1"/>
    </location>
</feature>
<organism evidence="1 2">
    <name type="scientific">Dentiscutata erythropus</name>
    <dbReference type="NCBI Taxonomy" id="1348616"/>
    <lineage>
        <taxon>Eukaryota</taxon>
        <taxon>Fungi</taxon>
        <taxon>Fungi incertae sedis</taxon>
        <taxon>Mucoromycota</taxon>
        <taxon>Glomeromycotina</taxon>
        <taxon>Glomeromycetes</taxon>
        <taxon>Diversisporales</taxon>
        <taxon>Gigasporaceae</taxon>
        <taxon>Dentiscutata</taxon>
    </lineage>
</organism>
<dbReference type="AlphaFoldDB" id="A0A9N9PJ46"/>
<feature type="non-terminal residue" evidence="1">
    <location>
        <position position="75"/>
    </location>
</feature>
<name>A0A9N9PJ46_9GLOM</name>
<reference evidence="1" key="1">
    <citation type="submission" date="2021-06" db="EMBL/GenBank/DDBJ databases">
        <authorList>
            <person name="Kallberg Y."/>
            <person name="Tangrot J."/>
            <person name="Rosling A."/>
        </authorList>
    </citation>
    <scope>NUCLEOTIDE SEQUENCE</scope>
    <source>
        <strain evidence="1">MA453B</strain>
    </source>
</reference>
<accession>A0A9N9PJ46</accession>
<gene>
    <name evidence="1" type="ORF">DERYTH_LOCUS27863</name>
</gene>
<proteinExistence type="predicted"/>
<evidence type="ECO:0000313" key="1">
    <source>
        <dbReference type="EMBL" id="CAG8825241.1"/>
    </source>
</evidence>
<keyword evidence="2" id="KW-1185">Reference proteome</keyword>
<protein>
    <submittedName>
        <fullName evidence="1">17305_t:CDS:1</fullName>
    </submittedName>
</protein>
<dbReference type="EMBL" id="CAJVPY010066191">
    <property type="protein sequence ID" value="CAG8825241.1"/>
    <property type="molecule type" value="Genomic_DNA"/>
</dbReference>
<dbReference type="Proteomes" id="UP000789405">
    <property type="component" value="Unassembled WGS sequence"/>
</dbReference>
<comment type="caution">
    <text evidence="1">The sequence shown here is derived from an EMBL/GenBank/DDBJ whole genome shotgun (WGS) entry which is preliminary data.</text>
</comment>
<sequence length="75" mass="8167">DELRHQMKQRLMEMFIYVWVTKINSTIPSTTTSVTTTATSKTTTTISGPTQTIVNSQSSSNNVNYGLIIGISIGA</sequence>